<evidence type="ECO:0000313" key="2">
    <source>
        <dbReference type="EMBL" id="GER41056.1"/>
    </source>
</evidence>
<dbReference type="Proteomes" id="UP000325081">
    <property type="component" value="Unassembled WGS sequence"/>
</dbReference>
<name>A0A5A7Q826_STRAF</name>
<feature type="compositionally biased region" description="Acidic residues" evidence="1">
    <location>
        <begin position="122"/>
        <end position="141"/>
    </location>
</feature>
<evidence type="ECO:0000313" key="3">
    <source>
        <dbReference type="Proteomes" id="UP000325081"/>
    </source>
</evidence>
<accession>A0A5A7Q826</accession>
<dbReference type="EMBL" id="BKCP01006071">
    <property type="protein sequence ID" value="GER41056.1"/>
    <property type="molecule type" value="Genomic_DNA"/>
</dbReference>
<evidence type="ECO:0000256" key="1">
    <source>
        <dbReference type="SAM" id="MobiDB-lite"/>
    </source>
</evidence>
<sequence>MVEIMSMVKKIGLDNVGKIFYSKRRMDDYSDLSLLENDLNAMNLMQWADYDRVVSLFVKHESLVCSGNQSELSNVVEPLSFVGNLESSEERISQENAFVGSNENQSSGLSKTYLQNVINDRETDESDVDDHSDESDYDVSDDEVLFDDVEVELDGLNVHIKFSVGEGKKKT</sequence>
<organism evidence="2 3">
    <name type="scientific">Striga asiatica</name>
    <name type="common">Asiatic witchweed</name>
    <name type="synonym">Buchnera asiatica</name>
    <dbReference type="NCBI Taxonomy" id="4170"/>
    <lineage>
        <taxon>Eukaryota</taxon>
        <taxon>Viridiplantae</taxon>
        <taxon>Streptophyta</taxon>
        <taxon>Embryophyta</taxon>
        <taxon>Tracheophyta</taxon>
        <taxon>Spermatophyta</taxon>
        <taxon>Magnoliopsida</taxon>
        <taxon>eudicotyledons</taxon>
        <taxon>Gunneridae</taxon>
        <taxon>Pentapetalae</taxon>
        <taxon>asterids</taxon>
        <taxon>lamiids</taxon>
        <taxon>Lamiales</taxon>
        <taxon>Orobanchaceae</taxon>
        <taxon>Buchnereae</taxon>
        <taxon>Striga</taxon>
    </lineage>
</organism>
<gene>
    <name evidence="2" type="ORF">STAS_17760</name>
</gene>
<feature type="region of interest" description="Disordered" evidence="1">
    <location>
        <begin position="121"/>
        <end position="141"/>
    </location>
</feature>
<keyword evidence="3" id="KW-1185">Reference proteome</keyword>
<protein>
    <submittedName>
        <fullName evidence="2">tRNA-specific 2-thiouridylase MnmA</fullName>
    </submittedName>
</protein>
<proteinExistence type="predicted"/>
<comment type="caution">
    <text evidence="2">The sequence shown here is derived from an EMBL/GenBank/DDBJ whole genome shotgun (WGS) entry which is preliminary data.</text>
</comment>
<dbReference type="AlphaFoldDB" id="A0A5A7Q826"/>
<reference evidence="3" key="1">
    <citation type="journal article" date="2019" name="Curr. Biol.">
        <title>Genome Sequence of Striga asiatica Provides Insight into the Evolution of Plant Parasitism.</title>
        <authorList>
            <person name="Yoshida S."/>
            <person name="Kim S."/>
            <person name="Wafula E.K."/>
            <person name="Tanskanen J."/>
            <person name="Kim Y.M."/>
            <person name="Honaas L."/>
            <person name="Yang Z."/>
            <person name="Spallek T."/>
            <person name="Conn C.E."/>
            <person name="Ichihashi Y."/>
            <person name="Cheong K."/>
            <person name="Cui S."/>
            <person name="Der J.P."/>
            <person name="Gundlach H."/>
            <person name="Jiao Y."/>
            <person name="Hori C."/>
            <person name="Ishida J.K."/>
            <person name="Kasahara H."/>
            <person name="Kiba T."/>
            <person name="Kim M.S."/>
            <person name="Koo N."/>
            <person name="Laohavisit A."/>
            <person name="Lee Y.H."/>
            <person name="Lumba S."/>
            <person name="McCourt P."/>
            <person name="Mortimer J.C."/>
            <person name="Mutuku J.M."/>
            <person name="Nomura T."/>
            <person name="Sasaki-Sekimoto Y."/>
            <person name="Seto Y."/>
            <person name="Wang Y."/>
            <person name="Wakatake T."/>
            <person name="Sakakibara H."/>
            <person name="Demura T."/>
            <person name="Yamaguchi S."/>
            <person name="Yoneyama K."/>
            <person name="Manabe R.I."/>
            <person name="Nelson D.C."/>
            <person name="Schulman A.H."/>
            <person name="Timko M.P."/>
            <person name="dePamphilis C.W."/>
            <person name="Choi D."/>
            <person name="Shirasu K."/>
        </authorList>
    </citation>
    <scope>NUCLEOTIDE SEQUENCE [LARGE SCALE GENOMIC DNA]</scope>
    <source>
        <strain evidence="3">cv. UVA1</strain>
    </source>
</reference>